<dbReference type="Pfam" id="PF03799">
    <property type="entry name" value="FtsQ_DivIB_C"/>
    <property type="match status" value="1"/>
</dbReference>
<name>A0A844ZCH3_9SPHN</name>
<keyword evidence="5 9" id="KW-0812">Transmembrane</keyword>
<dbReference type="RefSeq" id="WP_160681239.1">
    <property type="nucleotide sequence ID" value="NZ_WTYW01000001.1"/>
</dbReference>
<feature type="compositionally biased region" description="Basic residues" evidence="10">
    <location>
        <begin position="1"/>
        <end position="12"/>
    </location>
</feature>
<dbReference type="InterPro" id="IPR026579">
    <property type="entry name" value="FtsQ"/>
</dbReference>
<dbReference type="GO" id="GO:0043093">
    <property type="term" value="P:FtsZ-dependent cytokinesis"/>
    <property type="evidence" value="ECO:0007669"/>
    <property type="project" value="UniProtKB-UniRule"/>
</dbReference>
<reference evidence="12 13" key="1">
    <citation type="submission" date="2019-12" db="EMBL/GenBank/DDBJ databases">
        <title>Genomic-based taxomic classification of the family Erythrobacteraceae.</title>
        <authorList>
            <person name="Xu L."/>
        </authorList>
    </citation>
    <scope>NUCLEOTIDE SEQUENCE [LARGE SCALE GENOMIC DNA]</scope>
    <source>
        <strain evidence="12 13">MCCC 1A09962</strain>
    </source>
</reference>
<dbReference type="EMBL" id="WTYW01000001">
    <property type="protein sequence ID" value="MXO84707.1"/>
    <property type="molecule type" value="Genomic_DNA"/>
</dbReference>
<proteinExistence type="inferred from homology"/>
<gene>
    <name evidence="9" type="primary">ftsQ</name>
    <name evidence="12" type="ORF">GRI38_01485</name>
</gene>
<evidence type="ECO:0000313" key="12">
    <source>
        <dbReference type="EMBL" id="MXO84707.1"/>
    </source>
</evidence>
<comment type="similarity">
    <text evidence="9">Belongs to the FtsQ/DivIB family. FtsQ subfamily.</text>
</comment>
<keyword evidence="4 9" id="KW-0132">Cell division</keyword>
<accession>A0A844ZCH3</accession>
<keyword evidence="3 9" id="KW-0997">Cell inner membrane</keyword>
<evidence type="ECO:0000256" key="10">
    <source>
        <dbReference type="SAM" id="MobiDB-lite"/>
    </source>
</evidence>
<evidence type="ECO:0000256" key="7">
    <source>
        <dbReference type="ARBA" id="ARBA00023136"/>
    </source>
</evidence>
<dbReference type="PANTHER" id="PTHR35851:SF1">
    <property type="entry name" value="CELL DIVISION PROTEIN FTSQ"/>
    <property type="match status" value="1"/>
</dbReference>
<comment type="caution">
    <text evidence="12">The sequence shown here is derived from an EMBL/GenBank/DDBJ whole genome shotgun (WGS) entry which is preliminary data.</text>
</comment>
<evidence type="ECO:0000259" key="11">
    <source>
        <dbReference type="PROSITE" id="PS51779"/>
    </source>
</evidence>
<evidence type="ECO:0000256" key="5">
    <source>
        <dbReference type="ARBA" id="ARBA00022692"/>
    </source>
</evidence>
<dbReference type="OrthoDB" id="9783091at2"/>
<evidence type="ECO:0000256" key="2">
    <source>
        <dbReference type="ARBA" id="ARBA00022475"/>
    </source>
</evidence>
<keyword evidence="2 9" id="KW-1003">Cell membrane</keyword>
<evidence type="ECO:0000313" key="13">
    <source>
        <dbReference type="Proteomes" id="UP000433104"/>
    </source>
</evidence>
<dbReference type="InterPro" id="IPR034746">
    <property type="entry name" value="POTRA"/>
</dbReference>
<dbReference type="PROSITE" id="PS51779">
    <property type="entry name" value="POTRA"/>
    <property type="match status" value="1"/>
</dbReference>
<comment type="function">
    <text evidence="9">Essential cell division protein.</text>
</comment>
<dbReference type="GO" id="GO:0005886">
    <property type="term" value="C:plasma membrane"/>
    <property type="evidence" value="ECO:0007669"/>
    <property type="project" value="UniProtKB-SubCell"/>
</dbReference>
<dbReference type="Gene3D" id="3.10.20.310">
    <property type="entry name" value="membrane protein fhac"/>
    <property type="match status" value="1"/>
</dbReference>
<evidence type="ECO:0000256" key="4">
    <source>
        <dbReference type="ARBA" id="ARBA00022618"/>
    </source>
</evidence>
<dbReference type="Pfam" id="PF08478">
    <property type="entry name" value="POTRA_1"/>
    <property type="match status" value="1"/>
</dbReference>
<feature type="transmembrane region" description="Helical" evidence="9">
    <location>
        <begin position="52"/>
        <end position="74"/>
    </location>
</feature>
<dbReference type="InterPro" id="IPR013685">
    <property type="entry name" value="POTRA_FtsQ_type"/>
</dbReference>
<comment type="subcellular location">
    <subcellularLocation>
        <location evidence="9">Cell inner membrane</location>
        <topology evidence="9">Single-pass type II membrane protein</topology>
    </subcellularLocation>
    <subcellularLocation>
        <location evidence="1">Membrane</location>
    </subcellularLocation>
    <text evidence="9">Localizes to the division septum.</text>
</comment>
<dbReference type="HAMAP" id="MF_00911">
    <property type="entry name" value="FtsQ_subfam"/>
    <property type="match status" value="1"/>
</dbReference>
<dbReference type="GO" id="GO:0090529">
    <property type="term" value="P:cell septum assembly"/>
    <property type="evidence" value="ECO:0007669"/>
    <property type="project" value="InterPro"/>
</dbReference>
<keyword evidence="6 9" id="KW-1133">Transmembrane helix</keyword>
<keyword evidence="13" id="KW-1185">Reference proteome</keyword>
<evidence type="ECO:0000256" key="9">
    <source>
        <dbReference type="HAMAP-Rule" id="MF_00911"/>
    </source>
</evidence>
<dbReference type="GO" id="GO:0032153">
    <property type="term" value="C:cell division site"/>
    <property type="evidence" value="ECO:0007669"/>
    <property type="project" value="UniProtKB-UniRule"/>
</dbReference>
<dbReference type="PANTHER" id="PTHR35851">
    <property type="entry name" value="CELL DIVISION PROTEIN FTSQ"/>
    <property type="match status" value="1"/>
</dbReference>
<feature type="region of interest" description="Disordered" evidence="10">
    <location>
        <begin position="1"/>
        <end position="24"/>
    </location>
</feature>
<dbReference type="InterPro" id="IPR005548">
    <property type="entry name" value="Cell_div_FtsQ/DivIB_C"/>
</dbReference>
<keyword evidence="8 9" id="KW-0131">Cell cycle</keyword>
<evidence type="ECO:0000256" key="1">
    <source>
        <dbReference type="ARBA" id="ARBA00004370"/>
    </source>
</evidence>
<organism evidence="12 13">
    <name type="scientific">Parapontixanthobacter aurantiacus</name>
    <dbReference type="NCBI Taxonomy" id="1463599"/>
    <lineage>
        <taxon>Bacteria</taxon>
        <taxon>Pseudomonadati</taxon>
        <taxon>Pseudomonadota</taxon>
        <taxon>Alphaproteobacteria</taxon>
        <taxon>Sphingomonadales</taxon>
        <taxon>Erythrobacteraceae</taxon>
        <taxon>Parapontixanthobacter</taxon>
    </lineage>
</organism>
<protein>
    <recommendedName>
        <fullName evidence="9">Cell division protein FtsQ</fullName>
    </recommendedName>
</protein>
<keyword evidence="7 9" id="KW-0472">Membrane</keyword>
<dbReference type="Proteomes" id="UP000433104">
    <property type="component" value="Unassembled WGS sequence"/>
</dbReference>
<dbReference type="AlphaFoldDB" id="A0A844ZCH3"/>
<feature type="domain" description="POTRA" evidence="11">
    <location>
        <begin position="91"/>
        <end position="159"/>
    </location>
</feature>
<sequence>MAQVRRGGKGVRRSAAAKGRATRARAAKAHTSSILDAVMAALPFTEEQWHRFFLALILAGALAFAWFIASLAGLPALAHAQIARTAADAGFEVRHVRVTGVKRMNELRVYERALTERNRPMPLVDIEGLRSELLEMPWVSDARVSTQLPDTLAVDIVEREPHAVLQKPGKLVLIDRTGVELEPITPAEAADMLILTGPGAARQVEGLDRLLDSAPALKPKVKQAEWIGNRRWNFTFDTGQMLALPEGEDKSALAFVKFAKMDGANRLLGGKAEAIDMRVSDRVFFRCPDCRKDELASMAAR</sequence>
<evidence type="ECO:0000256" key="6">
    <source>
        <dbReference type="ARBA" id="ARBA00022989"/>
    </source>
</evidence>
<evidence type="ECO:0000256" key="3">
    <source>
        <dbReference type="ARBA" id="ARBA00022519"/>
    </source>
</evidence>
<evidence type="ECO:0000256" key="8">
    <source>
        <dbReference type="ARBA" id="ARBA00023306"/>
    </source>
</evidence>